<feature type="transmembrane region" description="Helical" evidence="7">
    <location>
        <begin position="372"/>
        <end position="393"/>
    </location>
</feature>
<dbReference type="InterPro" id="IPR038770">
    <property type="entry name" value="Na+/solute_symporter_sf"/>
</dbReference>
<keyword evidence="5 7" id="KW-0472">Membrane</keyword>
<feature type="domain" description="Cation/H+ exchanger transmembrane" evidence="8">
    <location>
        <begin position="117"/>
        <end position="495"/>
    </location>
</feature>
<comment type="similarity">
    <text evidence="2">Belongs to the monovalent cation:proton antiporter 1 (CPA1) transporter (TC 2.A.36) family.</text>
</comment>
<reference evidence="9" key="1">
    <citation type="journal article" date="2023" name="G3 (Bethesda)">
        <title>A reference genome for the long-term kleptoplast-retaining sea slug Elysia crispata morphotype clarki.</title>
        <authorList>
            <person name="Eastman K.E."/>
            <person name="Pendleton A.L."/>
            <person name="Shaikh M.A."/>
            <person name="Suttiyut T."/>
            <person name="Ogas R."/>
            <person name="Tomko P."/>
            <person name="Gavelis G."/>
            <person name="Widhalm J.R."/>
            <person name="Wisecaver J.H."/>
        </authorList>
    </citation>
    <scope>NUCLEOTIDE SEQUENCE</scope>
    <source>
        <strain evidence="9">ECLA1</strain>
    </source>
</reference>
<proteinExistence type="inferred from homology"/>
<evidence type="ECO:0000256" key="6">
    <source>
        <dbReference type="SAM" id="MobiDB-lite"/>
    </source>
</evidence>
<gene>
    <name evidence="9" type="ORF">RRG08_053309</name>
</gene>
<evidence type="ECO:0000256" key="2">
    <source>
        <dbReference type="ARBA" id="ARBA00007367"/>
    </source>
</evidence>
<feature type="transmembrane region" description="Helical" evidence="7">
    <location>
        <begin position="248"/>
        <end position="272"/>
    </location>
</feature>
<dbReference type="GO" id="GO:0016020">
    <property type="term" value="C:membrane"/>
    <property type="evidence" value="ECO:0007669"/>
    <property type="project" value="UniProtKB-SubCell"/>
</dbReference>
<dbReference type="Proteomes" id="UP001283361">
    <property type="component" value="Unassembled WGS sequence"/>
</dbReference>
<name>A0AAE1DB59_9GAST</name>
<evidence type="ECO:0000313" key="9">
    <source>
        <dbReference type="EMBL" id="KAK3763455.1"/>
    </source>
</evidence>
<dbReference type="PANTHER" id="PTHR31102:SF1">
    <property type="entry name" value="CATION_H+ EXCHANGER DOMAIN-CONTAINING PROTEIN"/>
    <property type="match status" value="1"/>
</dbReference>
<evidence type="ECO:0000259" key="8">
    <source>
        <dbReference type="Pfam" id="PF00999"/>
    </source>
</evidence>
<feature type="transmembrane region" description="Helical" evidence="7">
    <location>
        <begin position="215"/>
        <end position="236"/>
    </location>
</feature>
<evidence type="ECO:0000256" key="7">
    <source>
        <dbReference type="SAM" id="Phobius"/>
    </source>
</evidence>
<evidence type="ECO:0000256" key="3">
    <source>
        <dbReference type="ARBA" id="ARBA00022692"/>
    </source>
</evidence>
<protein>
    <recommendedName>
        <fullName evidence="8">Cation/H+ exchanger transmembrane domain-containing protein</fullName>
    </recommendedName>
</protein>
<feature type="region of interest" description="Disordered" evidence="6">
    <location>
        <begin position="507"/>
        <end position="549"/>
    </location>
</feature>
<sequence length="549" mass="58253">MGSEMVDFEMTDVAGRSDEEAGASSPRCCSGLRACLQSCTRPCLAESHPLPDDAPCHRRLLDNFLCPPHSRAGAVLFVVIFSVAGWATLLAMTGDEALPGGNLFSLAVLFVACWCGGYLMDLICLPPLLGMLVVGAVLGNAPPVDFARDIYPSWSSGCRQIALTIILLRAGLGLDPQALRRLSFVVLRLAFLPCLVEALVGGISCHLILGFPWSWGFMLGFVIAAVSPAVVVPSLLGLSDKGYGLDKGIPTLVIAAASVDDVLAITGFGVMLGISFSSGNIIWTLAKGPLEALVGVAVGIVGGFVTWYIPQKKSKHLLLFRSSLLLCLSLMAIFGSHKIDWAGAGPLAALTLPFVAALRWRSEFPEGVKNPVEDVVGVLWMIFQPLLFGLIGAEVKIRSLDGSTVGLGVAVLAIGLGFRCLVSFLAVLGTDLNFKERLFVPVAWLPKATVQAAVGAIALDRAKDVGDKDLIVLGEQVLMLAVLVILITAPIGAVGITLAGPRLLNRNPKPESRETAAEEKKTNRDVEDGEREVLSEQDDLIRKDRATQA</sequence>
<feature type="transmembrane region" description="Helical" evidence="7">
    <location>
        <begin position="184"/>
        <end position="209"/>
    </location>
</feature>
<keyword evidence="4 7" id="KW-1133">Transmembrane helix</keyword>
<feature type="transmembrane region" description="Helical" evidence="7">
    <location>
        <begin position="292"/>
        <end position="310"/>
    </location>
</feature>
<comment type="subcellular location">
    <subcellularLocation>
        <location evidence="1">Membrane</location>
        <topology evidence="1">Multi-pass membrane protein</topology>
    </subcellularLocation>
</comment>
<feature type="transmembrane region" description="Helical" evidence="7">
    <location>
        <begin position="405"/>
        <end position="426"/>
    </location>
</feature>
<feature type="compositionally biased region" description="Basic and acidic residues" evidence="6">
    <location>
        <begin position="508"/>
        <end position="549"/>
    </location>
</feature>
<dbReference type="GO" id="GO:0015297">
    <property type="term" value="F:antiporter activity"/>
    <property type="evidence" value="ECO:0007669"/>
    <property type="project" value="InterPro"/>
</dbReference>
<dbReference type="GO" id="GO:1902600">
    <property type="term" value="P:proton transmembrane transport"/>
    <property type="evidence" value="ECO:0007669"/>
    <property type="project" value="InterPro"/>
</dbReference>
<dbReference type="PANTHER" id="PTHR31102">
    <property type="match status" value="1"/>
</dbReference>
<dbReference type="AlphaFoldDB" id="A0AAE1DB59"/>
<evidence type="ECO:0000256" key="4">
    <source>
        <dbReference type="ARBA" id="ARBA00022989"/>
    </source>
</evidence>
<dbReference type="Gene3D" id="1.20.1530.20">
    <property type="match status" value="1"/>
</dbReference>
<dbReference type="InterPro" id="IPR051843">
    <property type="entry name" value="CPA1_transporter"/>
</dbReference>
<evidence type="ECO:0000256" key="5">
    <source>
        <dbReference type="ARBA" id="ARBA00023136"/>
    </source>
</evidence>
<organism evidence="9 10">
    <name type="scientific">Elysia crispata</name>
    <name type="common">lettuce slug</name>
    <dbReference type="NCBI Taxonomy" id="231223"/>
    <lineage>
        <taxon>Eukaryota</taxon>
        <taxon>Metazoa</taxon>
        <taxon>Spiralia</taxon>
        <taxon>Lophotrochozoa</taxon>
        <taxon>Mollusca</taxon>
        <taxon>Gastropoda</taxon>
        <taxon>Heterobranchia</taxon>
        <taxon>Euthyneura</taxon>
        <taxon>Panpulmonata</taxon>
        <taxon>Sacoglossa</taxon>
        <taxon>Placobranchoidea</taxon>
        <taxon>Plakobranchidae</taxon>
        <taxon>Elysia</taxon>
    </lineage>
</organism>
<feature type="transmembrane region" description="Helical" evidence="7">
    <location>
        <begin position="317"/>
        <end position="335"/>
    </location>
</feature>
<keyword evidence="3 7" id="KW-0812">Transmembrane</keyword>
<feature type="transmembrane region" description="Helical" evidence="7">
    <location>
        <begin position="478"/>
        <end position="499"/>
    </location>
</feature>
<evidence type="ECO:0000256" key="1">
    <source>
        <dbReference type="ARBA" id="ARBA00004141"/>
    </source>
</evidence>
<evidence type="ECO:0000313" key="10">
    <source>
        <dbReference type="Proteomes" id="UP001283361"/>
    </source>
</evidence>
<dbReference type="Pfam" id="PF00999">
    <property type="entry name" value="Na_H_Exchanger"/>
    <property type="match status" value="1"/>
</dbReference>
<feature type="transmembrane region" description="Helical" evidence="7">
    <location>
        <begin position="72"/>
        <end position="91"/>
    </location>
</feature>
<comment type="caution">
    <text evidence="9">The sequence shown here is derived from an EMBL/GenBank/DDBJ whole genome shotgun (WGS) entry which is preliminary data.</text>
</comment>
<feature type="transmembrane region" description="Helical" evidence="7">
    <location>
        <begin position="103"/>
        <end position="134"/>
    </location>
</feature>
<accession>A0AAE1DB59</accession>
<dbReference type="EMBL" id="JAWDGP010004560">
    <property type="protein sequence ID" value="KAK3763455.1"/>
    <property type="molecule type" value="Genomic_DNA"/>
</dbReference>
<keyword evidence="10" id="KW-1185">Reference proteome</keyword>
<dbReference type="InterPro" id="IPR006153">
    <property type="entry name" value="Cation/H_exchanger_TM"/>
</dbReference>